<dbReference type="PANTHER" id="PTHR43300">
    <property type="entry name" value="ACETYLTRANSFERASE"/>
    <property type="match status" value="1"/>
</dbReference>
<dbReference type="SUPFAM" id="SSF51161">
    <property type="entry name" value="Trimeric LpxA-like enzymes"/>
    <property type="match status" value="1"/>
</dbReference>
<dbReference type="CDD" id="cd03358">
    <property type="entry name" value="LbH_WxcM_N_like"/>
    <property type="match status" value="1"/>
</dbReference>
<dbReference type="PANTHER" id="PTHR43300:SF4">
    <property type="entry name" value="ACYL-[ACYL-CARRIER-PROTEIN]--UDP-N-ACETYLGLUCOSAMINE O-ACYLTRANSFERASE"/>
    <property type="match status" value="1"/>
</dbReference>
<proteinExistence type="inferred from homology"/>
<keyword evidence="2 5" id="KW-0808">Transferase</keyword>
<dbReference type="Gene3D" id="2.20.70.110">
    <property type="match status" value="1"/>
</dbReference>
<dbReference type="Pfam" id="PF00132">
    <property type="entry name" value="Hexapep"/>
    <property type="match status" value="2"/>
</dbReference>
<evidence type="ECO:0000256" key="3">
    <source>
        <dbReference type="ARBA" id="ARBA00022737"/>
    </source>
</evidence>
<dbReference type="Proteomes" id="UP000054172">
    <property type="component" value="Unassembled WGS sequence"/>
</dbReference>
<sequence length="193" mass="20607">MEKDYFTHPTAIVEEGAKIGAGTKIWCFSHIMEGAVLGEKCSIGQNVVIGPGVILGKNCKLQNHISTGTGLELADDVFVGPLVGFTNVVNPRSEVNRRGQYLRTYVGKGVSIGANAVILCGIEIGEYAFIGAGAAVTKSVIPYALMVGNPARQIGWMSRAGGRLNFDEKGEATCPENGERYRLVDGRVEYLGK</sequence>
<evidence type="ECO:0000256" key="1">
    <source>
        <dbReference type="ARBA" id="ARBA00007274"/>
    </source>
</evidence>
<dbReference type="AlphaFoldDB" id="A0A0Q4B898"/>
<protein>
    <submittedName>
        <fullName evidence="5">Hexapeptide transferase</fullName>
    </submittedName>
</protein>
<keyword evidence="4" id="KW-0012">Acyltransferase</keyword>
<dbReference type="PROSITE" id="PS00101">
    <property type="entry name" value="HEXAPEP_TRANSFERASES"/>
    <property type="match status" value="1"/>
</dbReference>
<name>A0A0Q4B898_9BACT</name>
<dbReference type="GO" id="GO:0016746">
    <property type="term" value="F:acyltransferase activity"/>
    <property type="evidence" value="ECO:0007669"/>
    <property type="project" value="UniProtKB-KW"/>
</dbReference>
<keyword evidence="6" id="KW-1185">Reference proteome</keyword>
<dbReference type="EMBL" id="LIIK01000037">
    <property type="protein sequence ID" value="KQM08465.1"/>
    <property type="molecule type" value="Genomic_DNA"/>
</dbReference>
<evidence type="ECO:0000256" key="2">
    <source>
        <dbReference type="ARBA" id="ARBA00022679"/>
    </source>
</evidence>
<reference evidence="5" key="1">
    <citation type="submission" date="2015-08" db="EMBL/GenBank/DDBJ databases">
        <title>Candidatus Bacteriodes Periocalifornicus.</title>
        <authorList>
            <person name="McLean J.S."/>
            <person name="Kelley S."/>
        </authorList>
    </citation>
    <scope>NUCLEOTIDE SEQUENCE [LARGE SCALE GENOMIC DNA]</scope>
    <source>
        <strain evidence="5">12B</strain>
    </source>
</reference>
<comment type="similarity">
    <text evidence="1">Belongs to the transferase hexapeptide repeat family.</text>
</comment>
<dbReference type="InterPro" id="IPR018357">
    <property type="entry name" value="Hexapep_transf_CS"/>
</dbReference>
<gene>
    <name evidence="5" type="ORF">AL399_07260</name>
</gene>
<evidence type="ECO:0000313" key="6">
    <source>
        <dbReference type="Proteomes" id="UP000054172"/>
    </source>
</evidence>
<dbReference type="InterPro" id="IPR050179">
    <property type="entry name" value="Trans_hexapeptide_repeat"/>
</dbReference>
<organism evidence="5 6">
    <name type="scientific">Candidatus [Bacteroides] periocalifornicus</name>
    <dbReference type="NCBI Taxonomy" id="1702214"/>
    <lineage>
        <taxon>Bacteria</taxon>
        <taxon>Pseudomonadati</taxon>
        <taxon>Bacteroidota</taxon>
    </lineage>
</organism>
<dbReference type="InterPro" id="IPR011004">
    <property type="entry name" value="Trimer_LpxA-like_sf"/>
</dbReference>
<evidence type="ECO:0000313" key="5">
    <source>
        <dbReference type="EMBL" id="KQM08465.1"/>
    </source>
</evidence>
<accession>A0A0Q4B898</accession>
<dbReference type="PATRIC" id="fig|1702214.3.peg.1033"/>
<dbReference type="Gene3D" id="2.160.10.10">
    <property type="entry name" value="Hexapeptide repeat proteins"/>
    <property type="match status" value="1"/>
</dbReference>
<keyword evidence="3" id="KW-0677">Repeat</keyword>
<evidence type="ECO:0000256" key="4">
    <source>
        <dbReference type="ARBA" id="ARBA00023315"/>
    </source>
</evidence>
<dbReference type="InterPro" id="IPR001451">
    <property type="entry name" value="Hexapep"/>
</dbReference>
<comment type="caution">
    <text evidence="5">The sequence shown here is derived from an EMBL/GenBank/DDBJ whole genome shotgun (WGS) entry which is preliminary data.</text>
</comment>
<dbReference type="STRING" id="1702214.AL399_07260"/>